<dbReference type="PROSITE" id="PS51257">
    <property type="entry name" value="PROKAR_LIPOPROTEIN"/>
    <property type="match status" value="1"/>
</dbReference>
<sequence>MKKIVLALACLMLSGCTAQAPDEEKPAEIVYAAARYCDDEACFKKTWMRYDEDAINAIQTFLDELPNITTSTYGQDEAAKLVMIDDHGYQHVYRETVEHNPGGDSYTLNYQGQRISFQLTEDQRLSTFLQGLEGISDNVVMGYEQLPLGSFFVSSYQNNSLDWRYALGKKGLELLFYINESFTDVNQIKDQSLLLSGLLKQIPSQSEMSYVLNDRLLIINAVMDQTSVEAMGNSLIKNYQLPELNSFQVNAIDNTHFYYDADNHQFLIDNRNYSRAGVDWLLMPIYEEGDKVRVARFKVYRKETQYGTCFEIILNHTYSERVYNFESLYEQLVMHLDQVDLFDAVTDSEGRLTSVEVIQLAEPINNTPITMDSFMNAETGDCNLYTLNAQSADAMIYNDFIQQNFSNNRNVRSYLYETDDFIEVEIFNDAYQLPDHYKIFFDKASGQLMSDGMINQQYYEGQLTEKVLDQLKKQGLQACPLSYMEGLDVERCYVEPAIDEAAAPFNFAVPYSKLMINDKHQLVVPVTIKSKGSYQETLKIIP</sequence>
<organism evidence="2 3">
    <name type="scientific">Dielma fastidiosa</name>
    <dbReference type="NCBI Taxonomy" id="1034346"/>
    <lineage>
        <taxon>Bacteria</taxon>
        <taxon>Bacillati</taxon>
        <taxon>Bacillota</taxon>
        <taxon>Erysipelotrichia</taxon>
        <taxon>Erysipelotrichales</taxon>
        <taxon>Erysipelotrichaceae</taxon>
        <taxon>Dielma</taxon>
    </lineage>
</organism>
<dbReference type="RefSeq" id="WP_022938646.1">
    <property type="nucleotide sequence ID" value="NZ_CABKRQ010000006.1"/>
</dbReference>
<reference evidence="2 3" key="1">
    <citation type="submission" date="2018-05" db="EMBL/GenBank/DDBJ databases">
        <title>Genomic Encyclopedia of Type Strains, Phase IV (KMG-IV): sequencing the most valuable type-strain genomes for metagenomic binning, comparative biology and taxonomic classification.</title>
        <authorList>
            <person name="Goeker M."/>
        </authorList>
    </citation>
    <scope>NUCLEOTIDE SEQUENCE [LARGE SCALE GENOMIC DNA]</scope>
    <source>
        <strain evidence="2 3">JC118</strain>
    </source>
</reference>
<accession>A0A318KTE1</accession>
<feature type="signal peptide" evidence="1">
    <location>
        <begin position="1"/>
        <end position="20"/>
    </location>
</feature>
<keyword evidence="1" id="KW-0732">Signal</keyword>
<evidence type="ECO:0000256" key="1">
    <source>
        <dbReference type="SAM" id="SignalP"/>
    </source>
</evidence>
<dbReference type="EMBL" id="QJKH01000002">
    <property type="protein sequence ID" value="PXX81101.1"/>
    <property type="molecule type" value="Genomic_DNA"/>
</dbReference>
<dbReference type="STRING" id="1034346.GCA_000313565_02343"/>
<evidence type="ECO:0008006" key="4">
    <source>
        <dbReference type="Google" id="ProtNLM"/>
    </source>
</evidence>
<comment type="caution">
    <text evidence="2">The sequence shown here is derived from an EMBL/GenBank/DDBJ whole genome shotgun (WGS) entry which is preliminary data.</text>
</comment>
<name>A0A318KTE1_9FIRM</name>
<evidence type="ECO:0000313" key="2">
    <source>
        <dbReference type="EMBL" id="PXX81101.1"/>
    </source>
</evidence>
<dbReference type="Proteomes" id="UP000247612">
    <property type="component" value="Unassembled WGS sequence"/>
</dbReference>
<gene>
    <name evidence="2" type="ORF">DES51_102222</name>
</gene>
<protein>
    <recommendedName>
        <fullName evidence="4">DUF3298 domain-containing protein</fullName>
    </recommendedName>
</protein>
<feature type="chain" id="PRO_5016459835" description="DUF3298 domain-containing protein" evidence="1">
    <location>
        <begin position="21"/>
        <end position="542"/>
    </location>
</feature>
<dbReference type="AlphaFoldDB" id="A0A318KTE1"/>
<evidence type="ECO:0000313" key="3">
    <source>
        <dbReference type="Proteomes" id="UP000247612"/>
    </source>
</evidence>
<proteinExistence type="predicted"/>
<keyword evidence="3" id="KW-1185">Reference proteome</keyword>